<dbReference type="Proteomes" id="UP000198929">
    <property type="component" value="Unassembled WGS sequence"/>
</dbReference>
<dbReference type="AlphaFoldDB" id="A0A1H9VWT3"/>
<keyword evidence="10" id="KW-1185">Reference proteome</keyword>
<gene>
    <name evidence="9" type="ORF">SAMN05661109_02425</name>
</gene>
<dbReference type="PRINTS" id="PR00601">
    <property type="entry name" value="BACFERRITIN"/>
</dbReference>
<dbReference type="GO" id="GO:0005829">
    <property type="term" value="C:cytosol"/>
    <property type="evidence" value="ECO:0007669"/>
    <property type="project" value="TreeGrafter"/>
</dbReference>
<accession>A0A1H9VWT3</accession>
<protein>
    <recommendedName>
        <fullName evidence="7">Ferritin</fullName>
    </recommendedName>
</protein>
<evidence type="ECO:0000256" key="3">
    <source>
        <dbReference type="ARBA" id="ARBA00022723"/>
    </source>
</evidence>
<reference evidence="10" key="1">
    <citation type="submission" date="2016-10" db="EMBL/GenBank/DDBJ databases">
        <authorList>
            <person name="Varghese N."/>
            <person name="Submissions S."/>
        </authorList>
    </citation>
    <scope>NUCLEOTIDE SEQUENCE [LARGE SCALE GENOMIC DNA]</scope>
    <source>
        <strain evidence="10">DSM 20524</strain>
    </source>
</reference>
<comment type="subunit">
    <text evidence="1">Homooligomer of 24 subunits, arranged as 12 dimers, that are packed together to form an approximately spherical molecule with a central cavity, in which large amounts of iron can be deposited.</text>
</comment>
<dbReference type="PANTHER" id="PTHR11431">
    <property type="entry name" value="FERRITIN"/>
    <property type="match status" value="1"/>
</dbReference>
<feature type="binding site" evidence="6">
    <location>
        <position position="126"/>
    </location>
    <ligand>
        <name>Fe cation</name>
        <dbReference type="ChEBI" id="CHEBI:24875"/>
        <label>1</label>
    </ligand>
</feature>
<feature type="binding site" evidence="6">
    <location>
        <position position="52"/>
    </location>
    <ligand>
        <name>Fe cation</name>
        <dbReference type="ChEBI" id="CHEBI:24875"/>
        <label>1</label>
    </ligand>
</feature>
<dbReference type="CDD" id="cd01055">
    <property type="entry name" value="Nonheme_Ferritin"/>
    <property type="match status" value="1"/>
</dbReference>
<dbReference type="GO" id="GO:0006879">
    <property type="term" value="P:intracellular iron ion homeostasis"/>
    <property type="evidence" value="ECO:0007669"/>
    <property type="project" value="UniProtKB-KW"/>
</dbReference>
<dbReference type="InterPro" id="IPR009078">
    <property type="entry name" value="Ferritin-like_SF"/>
</dbReference>
<dbReference type="PANTHER" id="PTHR11431:SF127">
    <property type="entry name" value="BACTERIAL NON-HEME FERRITIN"/>
    <property type="match status" value="1"/>
</dbReference>
<evidence type="ECO:0000256" key="7">
    <source>
        <dbReference type="RuleBase" id="RU361145"/>
    </source>
</evidence>
<dbReference type="RefSeq" id="WP_092260507.1">
    <property type="nucleotide sequence ID" value="NZ_CP047199.1"/>
</dbReference>
<evidence type="ECO:0000256" key="2">
    <source>
        <dbReference type="ARBA" id="ARBA00022434"/>
    </source>
</evidence>
<sequence length="162" mass="18376">MNEKLYAALNDQVTKEFEAALVYRQLSYEMDRLSLPGMQNWFEEQAAEEIDHANRFAAHLLDRGEKVTIGKIEIEALNINSALDAFEASLAHEKKVSASIRDIARIADEVKDYDSRPLLHEFLAEQIEEEADVSEIVDQLRLVDNEGTGVLRLDTSLGQRDD</sequence>
<dbReference type="SUPFAM" id="SSF47240">
    <property type="entry name" value="Ferritin-like"/>
    <property type="match status" value="1"/>
</dbReference>
<dbReference type="EMBL" id="FOGQ01000014">
    <property type="protein sequence ID" value="SES25817.1"/>
    <property type="molecule type" value="Genomic_DNA"/>
</dbReference>
<dbReference type="PROSITE" id="PS50905">
    <property type="entry name" value="FERRITIN_LIKE"/>
    <property type="match status" value="1"/>
</dbReference>
<feature type="binding site" evidence="6">
    <location>
        <position position="49"/>
    </location>
    <ligand>
        <name>Fe cation</name>
        <dbReference type="ChEBI" id="CHEBI:24875"/>
        <label>1</label>
    </ligand>
</feature>
<dbReference type="InterPro" id="IPR001519">
    <property type="entry name" value="Ferritin"/>
</dbReference>
<organism evidence="9 10">
    <name type="scientific">Corynebacterium cystitidis DSM 20524</name>
    <dbReference type="NCBI Taxonomy" id="1121357"/>
    <lineage>
        <taxon>Bacteria</taxon>
        <taxon>Bacillati</taxon>
        <taxon>Actinomycetota</taxon>
        <taxon>Actinomycetes</taxon>
        <taxon>Mycobacteriales</taxon>
        <taxon>Corynebacteriaceae</taxon>
        <taxon>Corynebacterium</taxon>
    </lineage>
</organism>
<keyword evidence="4" id="KW-0560">Oxidoreductase</keyword>
<feature type="domain" description="Ferritin-like diiron" evidence="8">
    <location>
        <begin position="1"/>
        <end position="144"/>
    </location>
</feature>
<evidence type="ECO:0000256" key="1">
    <source>
        <dbReference type="ARBA" id="ARBA00011637"/>
    </source>
</evidence>
<dbReference type="GO" id="GO:0004322">
    <property type="term" value="F:ferroxidase activity"/>
    <property type="evidence" value="ECO:0007669"/>
    <property type="project" value="TreeGrafter"/>
</dbReference>
<evidence type="ECO:0000313" key="9">
    <source>
        <dbReference type="EMBL" id="SES25817.1"/>
    </source>
</evidence>
<dbReference type="GO" id="GO:0008198">
    <property type="term" value="F:ferrous iron binding"/>
    <property type="evidence" value="ECO:0007669"/>
    <property type="project" value="TreeGrafter"/>
</dbReference>
<dbReference type="InterPro" id="IPR041719">
    <property type="entry name" value="Ferritin_prok"/>
</dbReference>
<evidence type="ECO:0000256" key="6">
    <source>
        <dbReference type="PIRSR" id="PIRSR601519-1"/>
    </source>
</evidence>
<keyword evidence="2 7" id="KW-0409">Iron storage</keyword>
<proteinExistence type="predicted"/>
<keyword evidence="3 6" id="KW-0479">Metal-binding</keyword>
<keyword evidence="5 6" id="KW-0408">Iron</keyword>
<feature type="binding site" evidence="6">
    <location>
        <position position="16"/>
    </location>
    <ligand>
        <name>Fe cation</name>
        <dbReference type="ChEBI" id="CHEBI:24875"/>
        <label>1</label>
    </ligand>
</feature>
<evidence type="ECO:0000313" key="10">
    <source>
        <dbReference type="Proteomes" id="UP000198929"/>
    </source>
</evidence>
<dbReference type="Pfam" id="PF00210">
    <property type="entry name" value="Ferritin"/>
    <property type="match status" value="1"/>
</dbReference>
<dbReference type="GO" id="GO:0008199">
    <property type="term" value="F:ferric iron binding"/>
    <property type="evidence" value="ECO:0007669"/>
    <property type="project" value="InterPro"/>
</dbReference>
<name>A0A1H9VWT3_9CORY</name>
<dbReference type="InterPro" id="IPR008331">
    <property type="entry name" value="Ferritin_DPS_dom"/>
</dbReference>
<dbReference type="GO" id="GO:0006826">
    <property type="term" value="P:iron ion transport"/>
    <property type="evidence" value="ECO:0007669"/>
    <property type="project" value="InterPro"/>
</dbReference>
<dbReference type="InterPro" id="IPR002024">
    <property type="entry name" value="Bacterioferritin"/>
</dbReference>
<evidence type="ECO:0000259" key="8">
    <source>
        <dbReference type="PROSITE" id="PS50905"/>
    </source>
</evidence>
<feature type="binding site" evidence="6">
    <location>
        <position position="93"/>
    </location>
    <ligand>
        <name>Fe cation</name>
        <dbReference type="ChEBI" id="CHEBI:24875"/>
        <label>1</label>
    </ligand>
</feature>
<dbReference type="STRING" id="1121357.SAMN05661109_02425"/>
<evidence type="ECO:0000256" key="4">
    <source>
        <dbReference type="ARBA" id="ARBA00023002"/>
    </source>
</evidence>
<evidence type="ECO:0000256" key="5">
    <source>
        <dbReference type="ARBA" id="ARBA00023004"/>
    </source>
</evidence>
<dbReference type="Gene3D" id="1.20.1260.10">
    <property type="match status" value="1"/>
</dbReference>
<dbReference type="InterPro" id="IPR012347">
    <property type="entry name" value="Ferritin-like"/>
</dbReference>
<dbReference type="InterPro" id="IPR009040">
    <property type="entry name" value="Ferritin-like_diiron"/>
</dbReference>